<dbReference type="InterPro" id="IPR050190">
    <property type="entry name" value="UPF0213_domain"/>
</dbReference>
<dbReference type="InterPro" id="IPR000305">
    <property type="entry name" value="GIY-YIG_endonuc"/>
</dbReference>
<dbReference type="PROSITE" id="PS50164">
    <property type="entry name" value="GIY_YIG"/>
    <property type="match status" value="1"/>
</dbReference>
<keyword evidence="3" id="KW-0255">Endonuclease</keyword>
<evidence type="ECO:0000259" key="2">
    <source>
        <dbReference type="PROSITE" id="PS50164"/>
    </source>
</evidence>
<keyword evidence="4" id="KW-1185">Reference proteome</keyword>
<dbReference type="Gene3D" id="3.40.1440.10">
    <property type="entry name" value="GIY-YIG endonuclease"/>
    <property type="match status" value="1"/>
</dbReference>
<dbReference type="InterPro" id="IPR035901">
    <property type="entry name" value="GIY-YIG_endonuc_sf"/>
</dbReference>
<dbReference type="AlphaFoldDB" id="A0A841HS33"/>
<comment type="similarity">
    <text evidence="1">Belongs to the UPF0213 family.</text>
</comment>
<feature type="domain" description="GIY-YIG" evidence="2">
    <location>
        <begin position="3"/>
        <end position="79"/>
    </location>
</feature>
<keyword evidence="3" id="KW-0378">Hydrolase</keyword>
<protein>
    <submittedName>
        <fullName evidence="3">Putative endonuclease</fullName>
    </submittedName>
</protein>
<dbReference type="Pfam" id="PF01541">
    <property type="entry name" value="GIY-YIG"/>
    <property type="match status" value="1"/>
</dbReference>
<name>A0A841HS33_9GAMM</name>
<accession>A0A841HS33</accession>
<evidence type="ECO:0000313" key="4">
    <source>
        <dbReference type="Proteomes" id="UP000588068"/>
    </source>
</evidence>
<dbReference type="EMBL" id="JACHHZ010000007">
    <property type="protein sequence ID" value="MBB6096181.1"/>
    <property type="molecule type" value="Genomic_DNA"/>
</dbReference>
<evidence type="ECO:0000256" key="1">
    <source>
        <dbReference type="ARBA" id="ARBA00007435"/>
    </source>
</evidence>
<gene>
    <name evidence="3" type="ORF">HNQ60_005103</name>
</gene>
<dbReference type="PANTHER" id="PTHR34477:SF5">
    <property type="entry name" value="BSL5627 PROTEIN"/>
    <property type="match status" value="1"/>
</dbReference>
<dbReference type="CDD" id="cd10448">
    <property type="entry name" value="GIY-YIG_unchar_3"/>
    <property type="match status" value="1"/>
</dbReference>
<sequence length="97" mass="11684">MDRQPAVYILASRPRGTLYIGVTSNLIARAWMHRKDVVRGFTQQYSVHLLVYYEAHSTMYEAIAREKQLKKWRRAWKIQLIESMNPEWRDLYLELRA</sequence>
<comment type="caution">
    <text evidence="3">The sequence shown here is derived from an EMBL/GenBank/DDBJ whole genome shotgun (WGS) entry which is preliminary data.</text>
</comment>
<dbReference type="Proteomes" id="UP000588068">
    <property type="component" value="Unassembled WGS sequence"/>
</dbReference>
<evidence type="ECO:0000313" key="3">
    <source>
        <dbReference type="EMBL" id="MBB6096181.1"/>
    </source>
</evidence>
<dbReference type="SUPFAM" id="SSF82771">
    <property type="entry name" value="GIY-YIG endonuclease"/>
    <property type="match status" value="1"/>
</dbReference>
<dbReference type="PANTHER" id="PTHR34477">
    <property type="entry name" value="UPF0213 PROTEIN YHBQ"/>
    <property type="match status" value="1"/>
</dbReference>
<dbReference type="RefSeq" id="WP_184335582.1">
    <property type="nucleotide sequence ID" value="NZ_JACHHZ010000007.1"/>
</dbReference>
<proteinExistence type="inferred from homology"/>
<keyword evidence="3" id="KW-0540">Nuclease</keyword>
<reference evidence="3 4" key="1">
    <citation type="submission" date="2020-08" db="EMBL/GenBank/DDBJ databases">
        <title>Genomic Encyclopedia of Type Strains, Phase IV (KMG-IV): sequencing the most valuable type-strain genomes for metagenomic binning, comparative biology and taxonomic classification.</title>
        <authorList>
            <person name="Goeker M."/>
        </authorList>
    </citation>
    <scope>NUCLEOTIDE SEQUENCE [LARGE SCALE GENOMIC DNA]</scope>
    <source>
        <strain evidence="3 4">DSM 26723</strain>
    </source>
</reference>
<organism evidence="3 4">
    <name type="scientific">Povalibacter uvarum</name>
    <dbReference type="NCBI Taxonomy" id="732238"/>
    <lineage>
        <taxon>Bacteria</taxon>
        <taxon>Pseudomonadati</taxon>
        <taxon>Pseudomonadota</taxon>
        <taxon>Gammaproteobacteria</taxon>
        <taxon>Steroidobacterales</taxon>
        <taxon>Steroidobacteraceae</taxon>
        <taxon>Povalibacter</taxon>
    </lineage>
</organism>
<dbReference type="GO" id="GO:0004519">
    <property type="term" value="F:endonuclease activity"/>
    <property type="evidence" value="ECO:0007669"/>
    <property type="project" value="UniProtKB-KW"/>
</dbReference>